<feature type="chain" id="PRO_5004032338" evidence="3">
    <location>
        <begin position="31"/>
        <end position="354"/>
    </location>
</feature>
<dbReference type="STRING" id="692275.M3CDC7"/>
<reference evidence="6 7" key="1">
    <citation type="journal article" date="2012" name="PLoS Pathog.">
        <title>Diverse lifestyles and strategies of plant pathogenesis encoded in the genomes of eighteen Dothideomycetes fungi.</title>
        <authorList>
            <person name="Ohm R.A."/>
            <person name="Feau N."/>
            <person name="Henrissat B."/>
            <person name="Schoch C.L."/>
            <person name="Horwitz B.A."/>
            <person name="Barry K.W."/>
            <person name="Condon B.J."/>
            <person name="Copeland A.C."/>
            <person name="Dhillon B."/>
            <person name="Glaser F."/>
            <person name="Hesse C.N."/>
            <person name="Kosti I."/>
            <person name="LaButti K."/>
            <person name="Lindquist E.A."/>
            <person name="Lucas S."/>
            <person name="Salamov A.A."/>
            <person name="Bradshaw R.E."/>
            <person name="Ciuffetti L."/>
            <person name="Hamelin R.C."/>
            <person name="Kema G.H.J."/>
            <person name="Lawrence C."/>
            <person name="Scott J.A."/>
            <person name="Spatafora J.W."/>
            <person name="Turgeon B.G."/>
            <person name="de Wit P.J.G.M."/>
            <person name="Zhong S."/>
            <person name="Goodwin S.B."/>
            <person name="Grigoriev I.V."/>
        </authorList>
    </citation>
    <scope>NUCLEOTIDE SEQUENCE [LARGE SCALE GENOMIC DNA]</scope>
    <source>
        <strain evidence="6 7">SO2202</strain>
    </source>
</reference>
<dbReference type="RefSeq" id="XP_016759177.1">
    <property type="nucleotide sequence ID" value="XM_016907723.1"/>
</dbReference>
<dbReference type="EMBL" id="KB456266">
    <property type="protein sequence ID" value="EMF11056.1"/>
    <property type="molecule type" value="Genomic_DNA"/>
</dbReference>
<dbReference type="OMA" id="HWATSEM"/>
<dbReference type="PRINTS" id="PR00092">
    <property type="entry name" value="TYROSINASE"/>
</dbReference>
<dbReference type="SUPFAM" id="SSF48056">
    <property type="entry name" value="Di-copper centre-containing domain"/>
    <property type="match status" value="1"/>
</dbReference>
<dbReference type="InterPro" id="IPR002227">
    <property type="entry name" value="Tyrosinase_Cu-bd"/>
</dbReference>
<keyword evidence="1" id="KW-0479">Metal-binding</keyword>
<dbReference type="PROSITE" id="PS00498">
    <property type="entry name" value="TYROSINASE_2"/>
    <property type="match status" value="1"/>
</dbReference>
<dbReference type="HOGENOM" id="CLU_035914_2_0_1"/>
<evidence type="ECO:0000256" key="3">
    <source>
        <dbReference type="SAM" id="SignalP"/>
    </source>
</evidence>
<dbReference type="Proteomes" id="UP000016931">
    <property type="component" value="Unassembled WGS sequence"/>
</dbReference>
<evidence type="ECO:0000259" key="5">
    <source>
        <dbReference type="PROSITE" id="PS00498"/>
    </source>
</evidence>
<dbReference type="OrthoDB" id="6132182at2759"/>
<evidence type="ECO:0000313" key="6">
    <source>
        <dbReference type="EMBL" id="EMF11056.1"/>
    </source>
</evidence>
<name>M3CDC7_SPHMS</name>
<dbReference type="PANTHER" id="PTHR11474">
    <property type="entry name" value="TYROSINASE FAMILY MEMBER"/>
    <property type="match status" value="1"/>
</dbReference>
<accession>M3CDC7</accession>
<dbReference type="Pfam" id="PF00264">
    <property type="entry name" value="Tyrosinase"/>
    <property type="match status" value="1"/>
</dbReference>
<feature type="domain" description="Tyrosinase copper-binding" evidence="4">
    <location>
        <begin position="111"/>
        <end position="128"/>
    </location>
</feature>
<sequence length="354" mass="39364">MFAAAGAAAAALSLHRILLVANLVLGFAAASVSASASPSTRYLKRQYEPATTCQSPVQRRSWTALSNREKLSYLNAVKCLQETAPGYGIHGARSVWEELQWTHIKSKNWIHGVAAFLPWHRYYLRAHEMMLSQHCNYTLGVPYWEMSLDVENLAGAEVWDPRYGFGGDGHGENNCVMDGPFANLTLTFNDDGMPATPECLRRKFNSTQFARAAQSEIDICLRNRNWAGASGCYENWLHIAGHEGVGQVMADALLAPGDPIFFLHHANIDRLWYQWTSSGPPERLMEMGRPNTPSEEFNAANRWATPGPEWTDYSGDDGPETTLNHVLWVADMVPNVTIGDVMDLRSPVSCAEYV</sequence>
<evidence type="ECO:0000256" key="2">
    <source>
        <dbReference type="ARBA" id="ARBA00023008"/>
    </source>
</evidence>
<dbReference type="Gene3D" id="1.10.1280.10">
    <property type="entry name" value="Di-copper center containing domain from catechol oxidase"/>
    <property type="match status" value="1"/>
</dbReference>
<dbReference type="eggNOG" id="ENOG502S31Y">
    <property type="taxonomic scope" value="Eukaryota"/>
</dbReference>
<dbReference type="GO" id="GO:0016491">
    <property type="term" value="F:oxidoreductase activity"/>
    <property type="evidence" value="ECO:0007669"/>
    <property type="project" value="InterPro"/>
</dbReference>
<dbReference type="InterPro" id="IPR050316">
    <property type="entry name" value="Tyrosinase/Hemocyanin"/>
</dbReference>
<evidence type="ECO:0000259" key="4">
    <source>
        <dbReference type="PROSITE" id="PS00497"/>
    </source>
</evidence>
<dbReference type="GeneID" id="27904860"/>
<keyword evidence="3" id="KW-0732">Signal</keyword>
<proteinExistence type="predicted"/>
<protein>
    <submittedName>
        <fullName evidence="6">Di-copper centre-containing protein</fullName>
    </submittedName>
</protein>
<gene>
    <name evidence="6" type="ORF">SEPMUDRAFT_157186</name>
</gene>
<dbReference type="PROSITE" id="PS00497">
    <property type="entry name" value="TYROSINASE_1"/>
    <property type="match status" value="1"/>
</dbReference>
<organism evidence="6 7">
    <name type="scientific">Sphaerulina musiva (strain SO2202)</name>
    <name type="common">Poplar stem canker fungus</name>
    <name type="synonym">Septoria musiva</name>
    <dbReference type="NCBI Taxonomy" id="692275"/>
    <lineage>
        <taxon>Eukaryota</taxon>
        <taxon>Fungi</taxon>
        <taxon>Dikarya</taxon>
        <taxon>Ascomycota</taxon>
        <taxon>Pezizomycotina</taxon>
        <taxon>Dothideomycetes</taxon>
        <taxon>Dothideomycetidae</taxon>
        <taxon>Mycosphaerellales</taxon>
        <taxon>Mycosphaerellaceae</taxon>
        <taxon>Sphaerulina</taxon>
    </lineage>
</organism>
<feature type="domain" description="Tyrosinase copper-binding" evidence="5">
    <location>
        <begin position="258"/>
        <end position="269"/>
    </location>
</feature>
<feature type="signal peptide" evidence="3">
    <location>
        <begin position="1"/>
        <end position="30"/>
    </location>
</feature>
<dbReference type="PANTHER" id="PTHR11474:SF126">
    <property type="entry name" value="TYROSINASE-LIKE PROTEIN TYR-1-RELATED"/>
    <property type="match status" value="1"/>
</dbReference>
<dbReference type="GO" id="GO:0046872">
    <property type="term" value="F:metal ion binding"/>
    <property type="evidence" value="ECO:0007669"/>
    <property type="project" value="UniProtKB-KW"/>
</dbReference>
<dbReference type="InterPro" id="IPR008922">
    <property type="entry name" value="Di-copper_centre_dom_sf"/>
</dbReference>
<keyword evidence="7" id="KW-1185">Reference proteome</keyword>
<dbReference type="AlphaFoldDB" id="M3CDC7"/>
<keyword evidence="2" id="KW-0186">Copper</keyword>
<evidence type="ECO:0000256" key="1">
    <source>
        <dbReference type="ARBA" id="ARBA00022723"/>
    </source>
</evidence>
<evidence type="ECO:0000313" key="7">
    <source>
        <dbReference type="Proteomes" id="UP000016931"/>
    </source>
</evidence>